<organism evidence="2 3">
    <name type="scientific">Streptomyces filamentosus</name>
    <name type="common">Streptomyces roseosporus</name>
    <dbReference type="NCBI Taxonomy" id="67294"/>
    <lineage>
        <taxon>Bacteria</taxon>
        <taxon>Bacillati</taxon>
        <taxon>Actinomycetota</taxon>
        <taxon>Actinomycetes</taxon>
        <taxon>Kitasatosporales</taxon>
        <taxon>Streptomycetaceae</taxon>
        <taxon>Streptomyces</taxon>
    </lineage>
</organism>
<sequence length="137" mass="14817">MRKRRNRAPAEPDPDSTDEIRAAADDVADVLLADPLQRQRVVNVVYNHAAAALGQAAGVLPWMRDSLDYYGQHGGTENGAIVGVGVIVVCLIFEIRSHHWRGRSAPVALRLCGWIARVPLASAVLALALYSPDTPDL</sequence>
<reference evidence="2" key="1">
    <citation type="submission" date="2021-08" db="EMBL/GenBank/DDBJ databases">
        <title>DNA methylation of m4C regulates biosynthesis of daptomycin in Streptomyces roseosporus L30.</title>
        <authorList>
            <person name="Fang J.-L."/>
        </authorList>
    </citation>
    <scope>NUCLEOTIDE SEQUENCE</scope>
    <source>
        <strain evidence="2">L30</strain>
    </source>
</reference>
<keyword evidence="1" id="KW-0472">Membrane</keyword>
<evidence type="ECO:0000313" key="3">
    <source>
        <dbReference type="Proteomes" id="UP001056079"/>
    </source>
</evidence>
<evidence type="ECO:0008006" key="4">
    <source>
        <dbReference type="Google" id="ProtNLM"/>
    </source>
</evidence>
<feature type="transmembrane region" description="Helical" evidence="1">
    <location>
        <begin position="78"/>
        <end position="95"/>
    </location>
</feature>
<keyword evidence="3" id="KW-1185">Reference proteome</keyword>
<name>A0ABY4V218_STRFL</name>
<dbReference type="Proteomes" id="UP001056079">
    <property type="component" value="Chromosome"/>
</dbReference>
<evidence type="ECO:0000256" key="1">
    <source>
        <dbReference type="SAM" id="Phobius"/>
    </source>
</evidence>
<gene>
    <name evidence="2" type="ORF">K7395_24820</name>
</gene>
<feature type="transmembrane region" description="Helical" evidence="1">
    <location>
        <begin position="44"/>
        <end position="63"/>
    </location>
</feature>
<protein>
    <recommendedName>
        <fullName evidence="4">Integral membrane protein</fullName>
    </recommendedName>
</protein>
<accession>A0ABY4V218</accession>
<feature type="transmembrane region" description="Helical" evidence="1">
    <location>
        <begin position="107"/>
        <end position="130"/>
    </location>
</feature>
<proteinExistence type="predicted"/>
<dbReference type="RefSeq" id="WP_010070746.1">
    <property type="nucleotide sequence ID" value="NZ_CP098609.1"/>
</dbReference>
<keyword evidence="1" id="KW-0812">Transmembrane</keyword>
<evidence type="ECO:0000313" key="2">
    <source>
        <dbReference type="EMBL" id="USC49713.1"/>
    </source>
</evidence>
<keyword evidence="1" id="KW-1133">Transmembrane helix</keyword>
<dbReference type="EMBL" id="CP098609">
    <property type="protein sequence ID" value="USC49713.1"/>
    <property type="molecule type" value="Genomic_DNA"/>
</dbReference>